<accession>A0ABP4FGM2</accession>
<dbReference type="InterPro" id="IPR025296">
    <property type="entry name" value="DUF4158"/>
</dbReference>
<dbReference type="EMBL" id="BAAAKV010000024">
    <property type="protein sequence ID" value="GAA1170616.1"/>
    <property type="molecule type" value="Genomic_DNA"/>
</dbReference>
<proteinExistence type="predicted"/>
<feature type="domain" description="DUF4158" evidence="1">
    <location>
        <begin position="1"/>
        <end position="68"/>
    </location>
</feature>
<organism evidence="2 3">
    <name type="scientific">Streptomyces hebeiensis</name>
    <dbReference type="NCBI Taxonomy" id="229486"/>
    <lineage>
        <taxon>Bacteria</taxon>
        <taxon>Bacillati</taxon>
        <taxon>Actinomycetota</taxon>
        <taxon>Actinomycetes</taxon>
        <taxon>Kitasatosporales</taxon>
        <taxon>Streptomycetaceae</taxon>
        <taxon>Streptomyces</taxon>
    </lineage>
</organism>
<evidence type="ECO:0000313" key="3">
    <source>
        <dbReference type="Proteomes" id="UP001501371"/>
    </source>
</evidence>
<gene>
    <name evidence="2" type="ORF">GCM10009654_29780</name>
</gene>
<evidence type="ECO:0000259" key="1">
    <source>
        <dbReference type="Pfam" id="PF13700"/>
    </source>
</evidence>
<protein>
    <recommendedName>
        <fullName evidence="1">DUF4158 domain-containing protein</fullName>
    </recommendedName>
</protein>
<comment type="caution">
    <text evidence="2">The sequence shown here is derived from an EMBL/GenBank/DDBJ whole genome shotgun (WGS) entry which is preliminary data.</text>
</comment>
<name>A0ABP4FGM2_9ACTN</name>
<evidence type="ECO:0000313" key="2">
    <source>
        <dbReference type="EMBL" id="GAA1170616.1"/>
    </source>
</evidence>
<dbReference type="Pfam" id="PF13700">
    <property type="entry name" value="DUF4158"/>
    <property type="match status" value="1"/>
</dbReference>
<dbReference type="RefSeq" id="WP_344275808.1">
    <property type="nucleotide sequence ID" value="NZ_BAAAKV010000024.1"/>
</dbReference>
<reference evidence="3" key="1">
    <citation type="journal article" date="2019" name="Int. J. Syst. Evol. Microbiol.">
        <title>The Global Catalogue of Microorganisms (GCM) 10K type strain sequencing project: providing services to taxonomists for standard genome sequencing and annotation.</title>
        <authorList>
            <consortium name="The Broad Institute Genomics Platform"/>
            <consortium name="The Broad Institute Genome Sequencing Center for Infectious Disease"/>
            <person name="Wu L."/>
            <person name="Ma J."/>
        </authorList>
    </citation>
    <scope>NUCLEOTIDE SEQUENCE [LARGE SCALE GENOMIC DNA]</scope>
    <source>
        <strain evidence="3">JCM 12696</strain>
    </source>
</reference>
<dbReference type="Proteomes" id="UP001501371">
    <property type="component" value="Unassembled WGS sequence"/>
</dbReference>
<keyword evidence="3" id="KW-1185">Reference proteome</keyword>
<sequence length="124" mass="14037">MTSIERTAYPRFKRLITAHELHLFFSPGRDELEWAADATDCDEHLLDLLLTLKSYRRTGCFPALEDVPRWWWTSSGGRWSCRLGLTRARPKGGQKFQKPPPGRLPPGGVLLVALDGGQAAYWAQ</sequence>